<protein>
    <submittedName>
        <fullName evidence="2">Uncharacterized protein</fullName>
    </submittedName>
</protein>
<evidence type="ECO:0000313" key="2">
    <source>
        <dbReference type="EMBL" id="KWF38173.1"/>
    </source>
</evidence>
<comment type="caution">
    <text evidence="2">The sequence shown here is derived from an EMBL/GenBank/DDBJ whole genome shotgun (WGS) entry which is preliminary data.</text>
</comment>
<accession>A0A132ENU1</accession>
<feature type="compositionally biased region" description="Polar residues" evidence="1">
    <location>
        <begin position="32"/>
        <end position="41"/>
    </location>
</feature>
<dbReference type="EMBL" id="LPJR01000001">
    <property type="protein sequence ID" value="KWF38173.1"/>
    <property type="molecule type" value="Genomic_DNA"/>
</dbReference>
<proteinExistence type="predicted"/>
<feature type="region of interest" description="Disordered" evidence="1">
    <location>
        <begin position="1"/>
        <end position="63"/>
    </location>
</feature>
<dbReference type="Proteomes" id="UP000062912">
    <property type="component" value="Unassembled WGS sequence"/>
</dbReference>
<evidence type="ECO:0000256" key="1">
    <source>
        <dbReference type="SAM" id="MobiDB-lite"/>
    </source>
</evidence>
<dbReference type="AlphaFoldDB" id="A0A132ENU1"/>
<reference evidence="2 3" key="1">
    <citation type="submission" date="2015-11" db="EMBL/GenBank/DDBJ databases">
        <title>Expanding the genomic diversity of Burkholderia species for the development of highly accurate diagnostics.</title>
        <authorList>
            <person name="Sahl J."/>
            <person name="Keim P."/>
            <person name="Wagner D."/>
        </authorList>
    </citation>
    <scope>NUCLEOTIDE SEQUENCE [LARGE SCALE GENOMIC DNA]</scope>
    <source>
        <strain evidence="2 3">MSMB368WGS</strain>
    </source>
</reference>
<gene>
    <name evidence="2" type="ORF">WT56_05720</name>
</gene>
<name>A0A132ENU1_9BURK</name>
<organism evidence="2 3">
    <name type="scientific">Burkholderia pseudomultivorans</name>
    <dbReference type="NCBI Taxonomy" id="1207504"/>
    <lineage>
        <taxon>Bacteria</taxon>
        <taxon>Pseudomonadati</taxon>
        <taxon>Pseudomonadota</taxon>
        <taxon>Betaproteobacteria</taxon>
        <taxon>Burkholderiales</taxon>
        <taxon>Burkholderiaceae</taxon>
        <taxon>Burkholderia</taxon>
        <taxon>Burkholderia cepacia complex</taxon>
    </lineage>
</organism>
<evidence type="ECO:0000313" key="3">
    <source>
        <dbReference type="Proteomes" id="UP000062912"/>
    </source>
</evidence>
<sequence length="63" mass="7068">MSYTKNEPPSAIAHRHLDQDFGANFQPRPLYSSDTYRSSPFSLPGRSSGHGSRHVAWRARAPL</sequence>